<reference evidence="1" key="1">
    <citation type="journal article" date="2021" name="Proc. Natl. Acad. Sci. U.S.A.">
        <title>A Catalog of Tens of Thousands of Viruses from Human Metagenomes Reveals Hidden Associations with Chronic Diseases.</title>
        <authorList>
            <person name="Tisza M.J."/>
            <person name="Buck C.B."/>
        </authorList>
    </citation>
    <scope>NUCLEOTIDE SEQUENCE</scope>
    <source>
        <strain evidence="1">CtIKM86</strain>
    </source>
</reference>
<dbReference type="SUPFAM" id="SSF52540">
    <property type="entry name" value="P-loop containing nucleoside triphosphate hydrolases"/>
    <property type="match status" value="1"/>
</dbReference>
<proteinExistence type="predicted"/>
<protein>
    <submittedName>
        <fullName evidence="1">AAA domain protein</fullName>
    </submittedName>
</protein>
<evidence type="ECO:0000313" key="1">
    <source>
        <dbReference type="EMBL" id="DAF52246.1"/>
    </source>
</evidence>
<dbReference type="Pfam" id="PF13479">
    <property type="entry name" value="AAA_24"/>
    <property type="match status" value="1"/>
</dbReference>
<organism evidence="1">
    <name type="scientific">Podoviridae sp. ctIKM86</name>
    <dbReference type="NCBI Taxonomy" id="2827729"/>
    <lineage>
        <taxon>Viruses</taxon>
        <taxon>Duplodnaviria</taxon>
        <taxon>Heunggongvirae</taxon>
        <taxon>Uroviricota</taxon>
        <taxon>Caudoviricetes</taxon>
    </lineage>
</organism>
<dbReference type="InterPro" id="IPR027417">
    <property type="entry name" value="P-loop_NTPase"/>
</dbReference>
<dbReference type="EMBL" id="BK032631">
    <property type="protein sequence ID" value="DAF52246.1"/>
    <property type="molecule type" value="Genomic_DNA"/>
</dbReference>
<accession>A0A8S5SMQ5</accession>
<sequence>MSNETNDQLIMICGYSGSGKSYSLKNIRNQDKWLYLNCEAGKRLPYKNNFKNVRISDPREVLAYLDAAIAAGDKSDGVIIDSIDFLMNMYEAKYIKTAPDTRKAWGNYQTFFEEIFQDRIIKYGKPVIIIAHVADSYDEKTLDIKTSIPVKGALKNISIEAFCSFLIFSEKMSIKDLENYHNELLHITPKDEATGLKYCFQTQLTKTTLNKKIRGPDDLFTLEETYIDNDVQLVLDKLTEYYK</sequence>
<name>A0A8S5SMQ5_9CAUD</name>